<dbReference type="Proteomes" id="UP001056120">
    <property type="component" value="Linkage Group LG24"/>
</dbReference>
<evidence type="ECO:0000313" key="1">
    <source>
        <dbReference type="EMBL" id="KAI3714420.1"/>
    </source>
</evidence>
<reference evidence="2" key="1">
    <citation type="journal article" date="2022" name="Mol. Ecol. Resour.">
        <title>The genomes of chicory, endive, great burdock and yacon provide insights into Asteraceae palaeo-polyploidization history and plant inulin production.</title>
        <authorList>
            <person name="Fan W."/>
            <person name="Wang S."/>
            <person name="Wang H."/>
            <person name="Wang A."/>
            <person name="Jiang F."/>
            <person name="Liu H."/>
            <person name="Zhao H."/>
            <person name="Xu D."/>
            <person name="Zhang Y."/>
        </authorList>
    </citation>
    <scope>NUCLEOTIDE SEQUENCE [LARGE SCALE GENOMIC DNA]</scope>
    <source>
        <strain evidence="2">cv. Yunnan</strain>
    </source>
</reference>
<proteinExistence type="predicted"/>
<protein>
    <submittedName>
        <fullName evidence="1">Uncharacterized protein</fullName>
    </submittedName>
</protein>
<organism evidence="1 2">
    <name type="scientific">Smallanthus sonchifolius</name>
    <dbReference type="NCBI Taxonomy" id="185202"/>
    <lineage>
        <taxon>Eukaryota</taxon>
        <taxon>Viridiplantae</taxon>
        <taxon>Streptophyta</taxon>
        <taxon>Embryophyta</taxon>
        <taxon>Tracheophyta</taxon>
        <taxon>Spermatophyta</taxon>
        <taxon>Magnoliopsida</taxon>
        <taxon>eudicotyledons</taxon>
        <taxon>Gunneridae</taxon>
        <taxon>Pentapetalae</taxon>
        <taxon>asterids</taxon>
        <taxon>campanulids</taxon>
        <taxon>Asterales</taxon>
        <taxon>Asteraceae</taxon>
        <taxon>Asteroideae</taxon>
        <taxon>Heliantheae alliance</taxon>
        <taxon>Millerieae</taxon>
        <taxon>Smallanthus</taxon>
    </lineage>
</organism>
<name>A0ACB9AXR0_9ASTR</name>
<keyword evidence="2" id="KW-1185">Reference proteome</keyword>
<reference evidence="1 2" key="2">
    <citation type="journal article" date="2022" name="Mol. Ecol. Resour.">
        <title>The genomes of chicory, endive, great burdock and yacon provide insights into Asteraceae paleo-polyploidization history and plant inulin production.</title>
        <authorList>
            <person name="Fan W."/>
            <person name="Wang S."/>
            <person name="Wang H."/>
            <person name="Wang A."/>
            <person name="Jiang F."/>
            <person name="Liu H."/>
            <person name="Zhao H."/>
            <person name="Xu D."/>
            <person name="Zhang Y."/>
        </authorList>
    </citation>
    <scope>NUCLEOTIDE SEQUENCE [LARGE SCALE GENOMIC DNA]</scope>
    <source>
        <strain evidence="2">cv. Yunnan</strain>
        <tissue evidence="1">Leaves</tissue>
    </source>
</reference>
<accession>A0ACB9AXR0</accession>
<comment type="caution">
    <text evidence="1">The sequence shown here is derived from an EMBL/GenBank/DDBJ whole genome shotgun (WGS) entry which is preliminary data.</text>
</comment>
<sequence length="94" mass="10930">MLGNSVVAYLNWVWDILCFFHHDDQTVSKSSQLEPGASNNTEPVECAVCLSMIEEDDEIRLLRWPRLVCELGRELIVFCFCGSTDDDYAKWWLR</sequence>
<evidence type="ECO:0000313" key="2">
    <source>
        <dbReference type="Proteomes" id="UP001056120"/>
    </source>
</evidence>
<gene>
    <name evidence="1" type="ORF">L1987_73022</name>
</gene>
<dbReference type="EMBL" id="CM042041">
    <property type="protein sequence ID" value="KAI3714420.1"/>
    <property type="molecule type" value="Genomic_DNA"/>
</dbReference>